<comment type="caution">
    <text evidence="3">The sequence shown here is derived from an EMBL/GenBank/DDBJ whole genome shotgun (WGS) entry which is preliminary data.</text>
</comment>
<dbReference type="InterPro" id="IPR001810">
    <property type="entry name" value="F-box_dom"/>
</dbReference>
<dbReference type="InterPro" id="IPR050942">
    <property type="entry name" value="F-box_BR-signaling"/>
</dbReference>
<evidence type="ECO:0000259" key="2">
    <source>
        <dbReference type="Pfam" id="PF03478"/>
    </source>
</evidence>
<proteinExistence type="predicted"/>
<dbReference type="Gene3D" id="1.20.1280.50">
    <property type="match status" value="1"/>
</dbReference>
<dbReference type="PANTHER" id="PTHR44259">
    <property type="entry name" value="OS07G0183000 PROTEIN-RELATED"/>
    <property type="match status" value="1"/>
</dbReference>
<evidence type="ECO:0000313" key="3">
    <source>
        <dbReference type="EMBL" id="GFQ05385.1"/>
    </source>
</evidence>
<accession>A0A830D9Y1</accession>
<name>A0A830D9Y1_9LAMI</name>
<dbReference type="SUPFAM" id="SSF81383">
    <property type="entry name" value="F-box domain"/>
    <property type="match status" value="1"/>
</dbReference>
<feature type="domain" description="KIB1-4 beta-propeller" evidence="2">
    <location>
        <begin position="69"/>
        <end position="336"/>
    </location>
</feature>
<evidence type="ECO:0000259" key="1">
    <source>
        <dbReference type="Pfam" id="PF00646"/>
    </source>
</evidence>
<dbReference type="OrthoDB" id="642536at2759"/>
<dbReference type="Proteomes" id="UP000653305">
    <property type="component" value="Unassembled WGS sequence"/>
</dbReference>
<dbReference type="EMBL" id="BMAC01001056">
    <property type="protein sequence ID" value="GFQ05385.1"/>
    <property type="molecule type" value="Genomic_DNA"/>
</dbReference>
<dbReference type="PANTHER" id="PTHR44259:SF108">
    <property type="entry name" value="F-BOX PROTEIN SKIP23-LIKE"/>
    <property type="match status" value="1"/>
</dbReference>
<keyword evidence="4" id="KW-1185">Reference proteome</keyword>
<dbReference type="CDD" id="cd09917">
    <property type="entry name" value="F-box_SF"/>
    <property type="match status" value="1"/>
</dbReference>
<feature type="domain" description="F-box" evidence="1">
    <location>
        <begin position="4"/>
        <end position="38"/>
    </location>
</feature>
<reference evidence="3" key="1">
    <citation type="submission" date="2020-07" db="EMBL/GenBank/DDBJ databases">
        <title>Ethylene signaling mediates host invasion by parasitic plants.</title>
        <authorList>
            <person name="Yoshida S."/>
        </authorList>
    </citation>
    <scope>NUCLEOTIDE SEQUENCE</scope>
    <source>
        <strain evidence="3">Okayama</strain>
    </source>
</reference>
<dbReference type="InterPro" id="IPR005174">
    <property type="entry name" value="KIB1-4_b-propeller"/>
</dbReference>
<gene>
    <name evidence="3" type="ORF">PHJA_002682600</name>
</gene>
<dbReference type="Pfam" id="PF03478">
    <property type="entry name" value="Beta-prop_KIB1-4"/>
    <property type="match status" value="1"/>
</dbReference>
<protein>
    <submittedName>
        <fullName evidence="3">Uncharacterized protein at1g65760</fullName>
    </submittedName>
</protein>
<dbReference type="InterPro" id="IPR036047">
    <property type="entry name" value="F-box-like_dom_sf"/>
</dbReference>
<sequence length="367" mass="42228">MADWSGLPYDIIHKVATYLIAVEDFVSFSCVCPSWRSVYHSKQWNQVPQVPFLMFSDNENNNDSTRNLLSLYSNNVYKSHLPEVYGSRCWGSSLGWLVTLGPDLNIHLLNPLTRVSIDLPHISSLQTHFGAILDQQEFIDKAFVFNKPRENESDMLVMIIYGPLRRLGFCRPGYSSWIGIGDDSRGSFIDALCLKDRIIALSNMGSLFHVDIDARAVTDIQCPHSPQLFTLLFPLWDWEQMSLVESSSGDLWMVHQNRSGHLRSVVFIVYQYDFDKKWWIRLSGLGDCAIFIGDNCCVCVCAPERFKCQMNCIYFVGKERERRWPNREMFADVGVYYVEDGSCGPLYRGPESPRYYSFPIWVMPTVP</sequence>
<evidence type="ECO:0000313" key="4">
    <source>
        <dbReference type="Proteomes" id="UP000653305"/>
    </source>
</evidence>
<dbReference type="Pfam" id="PF00646">
    <property type="entry name" value="F-box"/>
    <property type="match status" value="1"/>
</dbReference>
<dbReference type="AlphaFoldDB" id="A0A830D9Y1"/>
<organism evidence="3 4">
    <name type="scientific">Phtheirospermum japonicum</name>
    <dbReference type="NCBI Taxonomy" id="374723"/>
    <lineage>
        <taxon>Eukaryota</taxon>
        <taxon>Viridiplantae</taxon>
        <taxon>Streptophyta</taxon>
        <taxon>Embryophyta</taxon>
        <taxon>Tracheophyta</taxon>
        <taxon>Spermatophyta</taxon>
        <taxon>Magnoliopsida</taxon>
        <taxon>eudicotyledons</taxon>
        <taxon>Gunneridae</taxon>
        <taxon>Pentapetalae</taxon>
        <taxon>asterids</taxon>
        <taxon>lamiids</taxon>
        <taxon>Lamiales</taxon>
        <taxon>Orobanchaceae</taxon>
        <taxon>Orobanchaceae incertae sedis</taxon>
        <taxon>Phtheirospermum</taxon>
    </lineage>
</organism>